<feature type="non-terminal residue" evidence="1">
    <location>
        <position position="1"/>
    </location>
</feature>
<accession>A0A819JJJ3</accession>
<dbReference type="AlphaFoldDB" id="A0A819JJJ3"/>
<dbReference type="Proteomes" id="UP000663874">
    <property type="component" value="Unassembled WGS sequence"/>
</dbReference>
<comment type="caution">
    <text evidence="1">The sequence shown here is derived from an EMBL/GenBank/DDBJ whole genome shotgun (WGS) entry which is preliminary data.</text>
</comment>
<protein>
    <submittedName>
        <fullName evidence="1">Uncharacterized protein</fullName>
    </submittedName>
</protein>
<reference evidence="1" key="1">
    <citation type="submission" date="2021-02" db="EMBL/GenBank/DDBJ databases">
        <authorList>
            <person name="Nowell W R."/>
        </authorList>
    </citation>
    <scope>NUCLEOTIDE SEQUENCE</scope>
</reference>
<gene>
    <name evidence="1" type="ORF">FNK824_LOCUS22309</name>
</gene>
<organism evidence="1 2">
    <name type="scientific">Rotaria sordida</name>
    <dbReference type="NCBI Taxonomy" id="392033"/>
    <lineage>
        <taxon>Eukaryota</taxon>
        <taxon>Metazoa</taxon>
        <taxon>Spiralia</taxon>
        <taxon>Gnathifera</taxon>
        <taxon>Rotifera</taxon>
        <taxon>Eurotatoria</taxon>
        <taxon>Bdelloidea</taxon>
        <taxon>Philodinida</taxon>
        <taxon>Philodinidae</taxon>
        <taxon>Rotaria</taxon>
    </lineage>
</organism>
<proteinExistence type="predicted"/>
<name>A0A819JJJ3_9BILA</name>
<sequence length="50" mass="5708">MVNPMNIARHQSSLVCYPVDSRIVSELIIDDFNSNDELNIDDDLLNMLTN</sequence>
<evidence type="ECO:0000313" key="1">
    <source>
        <dbReference type="EMBL" id="CAF3934232.1"/>
    </source>
</evidence>
<dbReference type="EMBL" id="CAJOBE010004491">
    <property type="protein sequence ID" value="CAF3934232.1"/>
    <property type="molecule type" value="Genomic_DNA"/>
</dbReference>
<evidence type="ECO:0000313" key="2">
    <source>
        <dbReference type="Proteomes" id="UP000663874"/>
    </source>
</evidence>